<sequence length="422" mass="44840">MQELNLPCNVTYSPFQNASPGSICVSYDSPTSAHLSPSPPLVPCAVRLPAIPIFDGPDGDLPDISELSLRADDESSDDVHSPLRQSRAGLDYDHEDSLELEDDSRDTSFASNTMDFTDVSSDMSFGPFTPSTSNSRIALRDCGGPSRVRRGLPRGAGLGILGLDFDPSFQSSFADPSPQKSARKQGPDHVIIGEDAYSSGVSYGLNSPTSFGLNEEPYFASGPTLTSIPECDSWNELGDVFRSPACQTEGMDSANTSFSSSGNNDRSNAEEDDASYDLDLSFSFPAHRTSSGSDVGQSTPPRRSRTKSFSSPTISSDLKRASSPGSKPTSSSRGGTLLAQRSPTIFSILSSPEESPFEVPAALPAILGARASASPFSSVGDDEFGELGCVVGQGRHAQHGVASMLPQSPINHPKTSHRRWRM</sequence>
<feature type="compositionally biased region" description="Basic and acidic residues" evidence="1">
    <location>
        <begin position="69"/>
        <end position="81"/>
    </location>
</feature>
<reference evidence="2 3" key="1">
    <citation type="journal article" date="2019" name="Nat. Ecol. Evol.">
        <title>Megaphylogeny resolves global patterns of mushroom evolution.</title>
        <authorList>
            <person name="Varga T."/>
            <person name="Krizsan K."/>
            <person name="Foldi C."/>
            <person name="Dima B."/>
            <person name="Sanchez-Garcia M."/>
            <person name="Sanchez-Ramirez S."/>
            <person name="Szollosi G.J."/>
            <person name="Szarkandi J.G."/>
            <person name="Papp V."/>
            <person name="Albert L."/>
            <person name="Andreopoulos W."/>
            <person name="Angelini C."/>
            <person name="Antonin V."/>
            <person name="Barry K.W."/>
            <person name="Bougher N.L."/>
            <person name="Buchanan P."/>
            <person name="Buyck B."/>
            <person name="Bense V."/>
            <person name="Catcheside P."/>
            <person name="Chovatia M."/>
            <person name="Cooper J."/>
            <person name="Damon W."/>
            <person name="Desjardin D."/>
            <person name="Finy P."/>
            <person name="Geml J."/>
            <person name="Haridas S."/>
            <person name="Hughes K."/>
            <person name="Justo A."/>
            <person name="Karasinski D."/>
            <person name="Kautmanova I."/>
            <person name="Kiss B."/>
            <person name="Kocsube S."/>
            <person name="Kotiranta H."/>
            <person name="LaButti K.M."/>
            <person name="Lechner B.E."/>
            <person name="Liimatainen K."/>
            <person name="Lipzen A."/>
            <person name="Lukacs Z."/>
            <person name="Mihaltcheva S."/>
            <person name="Morgado L.N."/>
            <person name="Niskanen T."/>
            <person name="Noordeloos M.E."/>
            <person name="Ohm R.A."/>
            <person name="Ortiz-Santana B."/>
            <person name="Ovrebo C."/>
            <person name="Racz N."/>
            <person name="Riley R."/>
            <person name="Savchenko A."/>
            <person name="Shiryaev A."/>
            <person name="Soop K."/>
            <person name="Spirin V."/>
            <person name="Szebenyi C."/>
            <person name="Tomsovsky M."/>
            <person name="Tulloss R.E."/>
            <person name="Uehling J."/>
            <person name="Grigoriev I.V."/>
            <person name="Vagvolgyi C."/>
            <person name="Papp T."/>
            <person name="Martin F.M."/>
            <person name="Miettinen O."/>
            <person name="Hibbett D.S."/>
            <person name="Nagy L.G."/>
        </authorList>
    </citation>
    <scope>NUCLEOTIDE SEQUENCE [LARGE SCALE GENOMIC DNA]</scope>
    <source>
        <strain evidence="2 3">FP101781</strain>
    </source>
</reference>
<feature type="region of interest" description="Disordered" evidence="1">
    <location>
        <begin position="285"/>
        <end position="338"/>
    </location>
</feature>
<dbReference type="EMBL" id="QPFP01000029">
    <property type="protein sequence ID" value="TEB28984.1"/>
    <property type="molecule type" value="Genomic_DNA"/>
</dbReference>
<name>A0A4Y7T4V7_COPMI</name>
<comment type="caution">
    <text evidence="2">The sequence shown here is derived from an EMBL/GenBank/DDBJ whole genome shotgun (WGS) entry which is preliminary data.</text>
</comment>
<proteinExistence type="predicted"/>
<protein>
    <submittedName>
        <fullName evidence="2">Uncharacterized protein</fullName>
    </submittedName>
</protein>
<feature type="compositionally biased region" description="Polar residues" evidence="1">
    <location>
        <begin position="253"/>
        <end position="266"/>
    </location>
</feature>
<dbReference type="AlphaFoldDB" id="A0A4Y7T4V7"/>
<feature type="compositionally biased region" description="Polar residues" evidence="1">
    <location>
        <begin position="288"/>
        <end position="316"/>
    </location>
</feature>
<organism evidence="2 3">
    <name type="scientific">Coprinellus micaceus</name>
    <name type="common">Glistening ink-cap mushroom</name>
    <name type="synonym">Coprinus micaceus</name>
    <dbReference type="NCBI Taxonomy" id="71717"/>
    <lineage>
        <taxon>Eukaryota</taxon>
        <taxon>Fungi</taxon>
        <taxon>Dikarya</taxon>
        <taxon>Basidiomycota</taxon>
        <taxon>Agaricomycotina</taxon>
        <taxon>Agaricomycetes</taxon>
        <taxon>Agaricomycetidae</taxon>
        <taxon>Agaricales</taxon>
        <taxon>Agaricineae</taxon>
        <taxon>Psathyrellaceae</taxon>
        <taxon>Coprinellus</taxon>
    </lineage>
</organism>
<dbReference type="Proteomes" id="UP000298030">
    <property type="component" value="Unassembled WGS sequence"/>
</dbReference>
<evidence type="ECO:0000313" key="3">
    <source>
        <dbReference type="Proteomes" id="UP000298030"/>
    </source>
</evidence>
<evidence type="ECO:0000313" key="2">
    <source>
        <dbReference type="EMBL" id="TEB28984.1"/>
    </source>
</evidence>
<feature type="compositionally biased region" description="Low complexity" evidence="1">
    <location>
        <begin position="322"/>
        <end position="336"/>
    </location>
</feature>
<feature type="compositionally biased region" description="Polar residues" evidence="1">
    <location>
        <begin position="109"/>
        <end position="136"/>
    </location>
</feature>
<feature type="region of interest" description="Disordered" evidence="1">
    <location>
        <begin position="69"/>
        <end position="151"/>
    </location>
</feature>
<accession>A0A4Y7T4V7</accession>
<feature type="region of interest" description="Disordered" evidence="1">
    <location>
        <begin position="246"/>
        <end position="273"/>
    </location>
</feature>
<evidence type="ECO:0000256" key="1">
    <source>
        <dbReference type="SAM" id="MobiDB-lite"/>
    </source>
</evidence>
<gene>
    <name evidence="2" type="ORF">FA13DRAFT_684760</name>
</gene>
<keyword evidence="3" id="KW-1185">Reference proteome</keyword>